<name>A0A1Z4BUL4_9GAMM</name>
<evidence type="ECO:0008006" key="3">
    <source>
        <dbReference type="Google" id="ProtNLM"/>
    </source>
</evidence>
<gene>
    <name evidence="1" type="ORF">CEK71_02365</name>
</gene>
<reference evidence="1 2" key="1">
    <citation type="submission" date="2017-06" db="EMBL/GenBank/DDBJ databases">
        <title>Genome Sequencing of the methanotroph Methylovulum psychrotolerants str. HV10-M2 isolated from a high-altitude environment.</title>
        <authorList>
            <person name="Mateos-Rivera A."/>
        </authorList>
    </citation>
    <scope>NUCLEOTIDE SEQUENCE [LARGE SCALE GENOMIC DNA]</scope>
    <source>
        <strain evidence="1 2">HV10_M2</strain>
    </source>
</reference>
<dbReference type="InterPro" id="IPR025904">
    <property type="entry name" value="Tubulin-like"/>
</dbReference>
<dbReference type="AlphaFoldDB" id="A0A1Z4BUL4"/>
<proteinExistence type="predicted"/>
<dbReference type="KEGG" id="mpsy:CEK71_02365"/>
<organism evidence="1 2">
    <name type="scientific">Methylovulum psychrotolerans</name>
    <dbReference type="NCBI Taxonomy" id="1704499"/>
    <lineage>
        <taxon>Bacteria</taxon>
        <taxon>Pseudomonadati</taxon>
        <taxon>Pseudomonadota</taxon>
        <taxon>Gammaproteobacteria</taxon>
        <taxon>Methylococcales</taxon>
        <taxon>Methylococcaceae</taxon>
        <taxon>Methylovulum</taxon>
    </lineage>
</organism>
<accession>A0A1Z4BUL4</accession>
<dbReference type="EMBL" id="CP022129">
    <property type="protein sequence ID" value="ASF45001.1"/>
    <property type="molecule type" value="Genomic_DNA"/>
</dbReference>
<dbReference type="SUPFAM" id="SSF52490">
    <property type="entry name" value="Tubulin nucleotide-binding domain-like"/>
    <property type="match status" value="1"/>
</dbReference>
<dbReference type="InterPro" id="IPR036525">
    <property type="entry name" value="Tubulin/FtsZ_GTPase_sf"/>
</dbReference>
<dbReference type="Pfam" id="PF13809">
    <property type="entry name" value="Tubulin_2"/>
    <property type="match status" value="1"/>
</dbReference>
<dbReference type="RefSeq" id="WP_088617884.1">
    <property type="nucleotide sequence ID" value="NZ_CP022129.1"/>
</dbReference>
<dbReference type="Gene3D" id="3.40.50.1440">
    <property type="entry name" value="Tubulin/FtsZ, GTPase domain"/>
    <property type="match status" value="1"/>
</dbReference>
<sequence length="1059" mass="121267">MTNNHLIIGLGGTGGKTIKNMRKAIYEEFRCNEPNQSKLKPEKPIYIKYLYVDSSKPDLAASEQWRTQEEIGSDIGLNKESLLPISQNNLAVRLNDPQNYPITHRYIGRKEDWSEIFSSMNINETAGGQIRRLGVSLFEPECNNFITHVLTLVDQLENASTQKGVQFHICCGLAGGTGSGAFLHVLAQLRARFASSSAYPIYLYVLLPEENSPWASNGEKTNYYANGYAALQELNAYLVSDASESSHKGGPLFAPIDLTGQTQRFEKVSENNVSALKDRVQGCFVLDNVNEANIKIPVQEVTQLFAQLIYQRVFLLDDTGAQIPQNVKSAISLENFNIPDEAKASDAQFKLRTVRLQTFGVKKIVIPDEEIREHLAACFAEQSLLQMLYNNWMPGDTRYRAEIKNLSWGEFVQKDANRRPWKLTNNQITLSEGLLEGERENHWPDISGDWAQTANDLKSTAWLSPVSKGRDDRLDNLQKSFQDYYDKRFRKIGVEVFYKSKQDDLGRENTHIAEVTQSIQAWMFYKWQEGDYGFIDLQTLLSELVEDLRSRSVKIADRLKGMEARRTELLTIISKNKETWGNVGIFGKMAGKREALFDTQSECLKEYYELKTWHIAWGFAEQLLQRCVIELRDKLQPIFVDLRRTLEDGQVFFEQRRAATCRLQETTDIKQNLLKFYEPEKVRDFSRSLLGSENKQQQWAQRSRSDFINAAETNKVDVRSKEKYFGALLYHGSLKNIIEQVARDNSQQAHDEATSISTRLIGANIVSRLAGQFQDQEKLRSYVRDIVASTQTFMRFNQSEITSAPNAVMAVILPRCDEVKSFRDELASLFMSNQTPGITLCIVDSSRNLNQISLICFKYGFPMRFLQPLQFLKEKYDLRLQQNPARARLEVHIEDHPATRLPELFRPRPDQMGNTILPLYQLAKALELLQPQEDTATNKRRWRLETRDADNLPEYHFYPNEIVALLDSGPEVETLSATNLQDVLNSATEEQVFYLEKVLHPLLKSDHYKIAANREALKAILRLQLSTALSHRAHNVEDIFYGKLRDSTKTAMAFIDNPL</sequence>
<keyword evidence="2" id="KW-1185">Reference proteome</keyword>
<dbReference type="Proteomes" id="UP000197019">
    <property type="component" value="Chromosome"/>
</dbReference>
<protein>
    <recommendedName>
        <fullName evidence="3">Tubulin-like protein</fullName>
    </recommendedName>
</protein>
<evidence type="ECO:0000313" key="1">
    <source>
        <dbReference type="EMBL" id="ASF45001.1"/>
    </source>
</evidence>
<dbReference type="OrthoDB" id="174139at2"/>
<evidence type="ECO:0000313" key="2">
    <source>
        <dbReference type="Proteomes" id="UP000197019"/>
    </source>
</evidence>